<feature type="compositionally biased region" description="Acidic residues" evidence="1">
    <location>
        <begin position="55"/>
        <end position="66"/>
    </location>
</feature>
<feature type="region of interest" description="Disordered" evidence="1">
    <location>
        <begin position="1"/>
        <end position="75"/>
    </location>
</feature>
<feature type="region of interest" description="Disordered" evidence="1">
    <location>
        <begin position="97"/>
        <end position="118"/>
    </location>
</feature>
<feature type="compositionally biased region" description="Basic and acidic residues" evidence="1">
    <location>
        <begin position="199"/>
        <end position="225"/>
    </location>
</feature>
<protein>
    <recommendedName>
        <fullName evidence="4">Kri1-like C-terminal domain-containing protein</fullName>
    </recommendedName>
</protein>
<dbReference type="GO" id="GO:0005730">
    <property type="term" value="C:nucleolus"/>
    <property type="evidence" value="ECO:0007669"/>
    <property type="project" value="TreeGrafter"/>
</dbReference>
<dbReference type="GO" id="GO:0000447">
    <property type="term" value="P:endonucleolytic cleavage in ITS1 to separate SSU-rRNA from 5.8S rRNA and LSU-rRNA from tricistronic rRNA transcript (SSU-rRNA, 5.8S rRNA, LSU-rRNA)"/>
    <property type="evidence" value="ECO:0007669"/>
    <property type="project" value="TreeGrafter"/>
</dbReference>
<sequence length="482" mass="55341">MAPKKASSSKKSLDDELDGNEGDFTINEEYAKRFEHNKEREELQRLQSKVGGEVSDVDESSEEEDEHGFIPQKLENQFASTLQKISKRDPTIYKEETQFYSEEEEEDETPVKSSKKSKPLYLKDLLAQQLLEDGAEADYDNILPTSKPHKTKTYAEEQEDLRSAFKNALNDAEYDDDDDDDEGEEDNYGGSLLKKRKRTDAELAREAKEDEQIAEERLQKKKEEDASKVLETYFGKVEELGNEERFLRDYLLNKGWLEKEERDTYDNFEEDEDEDEEQLDAQDKFESEYNFRFEEPGSEKLATFARDQAVVRKDNSKRKRQRAAKDARKKESKSQLTDELKRLKALKRKELDAKLKMIREVSPQRLAPSSKRFVRRGVPRALATAPGSELWWNGPVLRGCEDPTVGSVQVAGVGDVDVVDDDLNADFDPAEHDKRMAAMFGEDYYAHEEQLDVDEDMEKPVFGDEDEELAELLAADSEGGAA</sequence>
<dbReference type="Proteomes" id="UP001190700">
    <property type="component" value="Unassembled WGS sequence"/>
</dbReference>
<reference evidence="2 3" key="1">
    <citation type="journal article" date="2015" name="Genome Biol. Evol.">
        <title>Comparative Genomics of a Bacterivorous Green Alga Reveals Evolutionary Causalities and Consequences of Phago-Mixotrophic Mode of Nutrition.</title>
        <authorList>
            <person name="Burns J.A."/>
            <person name="Paasch A."/>
            <person name="Narechania A."/>
            <person name="Kim E."/>
        </authorList>
    </citation>
    <scope>NUCLEOTIDE SEQUENCE [LARGE SCALE GENOMIC DNA]</scope>
    <source>
        <strain evidence="2 3">PLY_AMNH</strain>
    </source>
</reference>
<gene>
    <name evidence="2" type="ORF">CYMTET_55648</name>
</gene>
<comment type="caution">
    <text evidence="2">The sequence shown here is derived from an EMBL/GenBank/DDBJ whole genome shotgun (WGS) entry which is preliminary data.</text>
</comment>
<feature type="compositionally biased region" description="Low complexity" evidence="1">
    <location>
        <begin position="1"/>
        <end position="10"/>
    </location>
</feature>
<name>A0AAE0END1_9CHLO</name>
<feature type="non-terminal residue" evidence="2">
    <location>
        <position position="482"/>
    </location>
</feature>
<dbReference type="PANTHER" id="PTHR14490:SF5">
    <property type="entry name" value="PROTEIN KRI1 HOMOLOG"/>
    <property type="match status" value="1"/>
</dbReference>
<dbReference type="Pfam" id="PF05178">
    <property type="entry name" value="Kri1"/>
    <property type="match status" value="1"/>
</dbReference>
<dbReference type="AlphaFoldDB" id="A0AAE0END1"/>
<keyword evidence="3" id="KW-1185">Reference proteome</keyword>
<accession>A0AAE0END1</accession>
<feature type="compositionally biased region" description="Acidic residues" evidence="1">
    <location>
        <begin position="172"/>
        <end position="187"/>
    </location>
</feature>
<feature type="region of interest" description="Disordered" evidence="1">
    <location>
        <begin position="304"/>
        <end position="336"/>
    </location>
</feature>
<feature type="region of interest" description="Disordered" evidence="1">
    <location>
        <begin position="262"/>
        <end position="281"/>
    </location>
</feature>
<dbReference type="InterPro" id="IPR018034">
    <property type="entry name" value="Kri1"/>
</dbReference>
<dbReference type="EMBL" id="LGRX02035559">
    <property type="protein sequence ID" value="KAK3234082.1"/>
    <property type="molecule type" value="Genomic_DNA"/>
</dbReference>
<dbReference type="GO" id="GO:0030686">
    <property type="term" value="C:90S preribosome"/>
    <property type="evidence" value="ECO:0007669"/>
    <property type="project" value="TreeGrafter"/>
</dbReference>
<feature type="region of interest" description="Disordered" evidence="1">
    <location>
        <begin position="136"/>
        <end position="225"/>
    </location>
</feature>
<evidence type="ECO:0008006" key="4">
    <source>
        <dbReference type="Google" id="ProtNLM"/>
    </source>
</evidence>
<feature type="compositionally biased region" description="Basic and acidic residues" evidence="1">
    <location>
        <begin position="323"/>
        <end position="336"/>
    </location>
</feature>
<evidence type="ECO:0000313" key="2">
    <source>
        <dbReference type="EMBL" id="KAK3234082.1"/>
    </source>
</evidence>
<feature type="compositionally biased region" description="Acidic residues" evidence="1">
    <location>
        <begin position="266"/>
        <end position="280"/>
    </location>
</feature>
<feature type="compositionally biased region" description="Basic and acidic residues" evidence="1">
    <location>
        <begin position="29"/>
        <end position="44"/>
    </location>
</feature>
<proteinExistence type="predicted"/>
<dbReference type="PANTHER" id="PTHR14490">
    <property type="entry name" value="ZINC FINGER, ZZ TYPE"/>
    <property type="match status" value="1"/>
</dbReference>
<organism evidence="2 3">
    <name type="scientific">Cymbomonas tetramitiformis</name>
    <dbReference type="NCBI Taxonomy" id="36881"/>
    <lineage>
        <taxon>Eukaryota</taxon>
        <taxon>Viridiplantae</taxon>
        <taxon>Chlorophyta</taxon>
        <taxon>Pyramimonadophyceae</taxon>
        <taxon>Pyramimonadales</taxon>
        <taxon>Pyramimonadaceae</taxon>
        <taxon>Cymbomonas</taxon>
    </lineage>
</organism>
<evidence type="ECO:0000313" key="3">
    <source>
        <dbReference type="Proteomes" id="UP001190700"/>
    </source>
</evidence>
<evidence type="ECO:0000256" key="1">
    <source>
        <dbReference type="SAM" id="MobiDB-lite"/>
    </source>
</evidence>